<feature type="compositionally biased region" description="Basic residues" evidence="1">
    <location>
        <begin position="88"/>
        <end position="103"/>
    </location>
</feature>
<gene>
    <name evidence="2" type="ORF">ENH_00036920</name>
</gene>
<dbReference type="Proteomes" id="UP000030754">
    <property type="component" value="Unassembled WGS sequence"/>
</dbReference>
<dbReference type="OrthoDB" id="10616320at2759"/>
<dbReference type="AlphaFoldDB" id="U6MJE1"/>
<dbReference type="EMBL" id="HG722734">
    <property type="protein sequence ID" value="CDJ63193.1"/>
    <property type="molecule type" value="Genomic_DNA"/>
</dbReference>
<dbReference type="InterPro" id="IPR056322">
    <property type="entry name" value="Microp_apicomplexa_21"/>
</dbReference>
<organism evidence="2 3">
    <name type="scientific">Eimeria necatrix</name>
    <dbReference type="NCBI Taxonomy" id="51315"/>
    <lineage>
        <taxon>Eukaryota</taxon>
        <taxon>Sar</taxon>
        <taxon>Alveolata</taxon>
        <taxon>Apicomplexa</taxon>
        <taxon>Conoidasida</taxon>
        <taxon>Coccidia</taxon>
        <taxon>Eucoccidiorida</taxon>
        <taxon>Eimeriorina</taxon>
        <taxon>Eimeriidae</taxon>
        <taxon>Eimeria</taxon>
    </lineage>
</organism>
<feature type="region of interest" description="Disordered" evidence="1">
    <location>
        <begin position="36"/>
        <end position="127"/>
    </location>
</feature>
<feature type="compositionally biased region" description="Low complexity" evidence="1">
    <location>
        <begin position="104"/>
        <end position="127"/>
    </location>
</feature>
<protein>
    <submittedName>
        <fullName evidence="2">Uncharacterized protein</fullName>
    </submittedName>
</protein>
<reference evidence="2" key="1">
    <citation type="submission" date="2013-10" db="EMBL/GenBank/DDBJ databases">
        <title>Genomic analysis of the causative agents of coccidiosis in chickens.</title>
        <authorList>
            <person name="Reid A.J."/>
            <person name="Blake D."/>
            <person name="Billington K."/>
            <person name="Browne H."/>
            <person name="Dunn M."/>
            <person name="Hung S."/>
            <person name="Kawahara F."/>
            <person name="Miranda-Saavedra D."/>
            <person name="Mourier T."/>
            <person name="Nagra H."/>
            <person name="Otto T.D."/>
            <person name="Rawlings N."/>
            <person name="Sanchez A."/>
            <person name="Sanders M."/>
            <person name="Subramaniam C."/>
            <person name="Tay Y."/>
            <person name="Dear P."/>
            <person name="Doerig C."/>
            <person name="Gruber A."/>
            <person name="Parkinson J."/>
            <person name="Shirley M."/>
            <person name="Wan K.L."/>
            <person name="Berriman M."/>
            <person name="Tomley F."/>
            <person name="Pain A."/>
        </authorList>
    </citation>
    <scope>NUCLEOTIDE SEQUENCE [LARGE SCALE GENOMIC DNA]</scope>
    <source>
        <strain evidence="2">Houghton</strain>
    </source>
</reference>
<evidence type="ECO:0000256" key="1">
    <source>
        <dbReference type="SAM" id="MobiDB-lite"/>
    </source>
</evidence>
<evidence type="ECO:0000313" key="3">
    <source>
        <dbReference type="Proteomes" id="UP000030754"/>
    </source>
</evidence>
<reference evidence="2" key="2">
    <citation type="submission" date="2013-10" db="EMBL/GenBank/DDBJ databases">
        <authorList>
            <person name="Aslett M."/>
        </authorList>
    </citation>
    <scope>NUCLEOTIDE SEQUENCE [LARGE SCALE GENOMIC DNA]</scope>
    <source>
        <strain evidence="2">Houghton</strain>
    </source>
</reference>
<dbReference type="VEuPathDB" id="ToxoDB:ENH_00036920"/>
<evidence type="ECO:0000313" key="2">
    <source>
        <dbReference type="EMBL" id="CDJ63193.1"/>
    </source>
</evidence>
<dbReference type="GeneID" id="25473854"/>
<feature type="compositionally biased region" description="Low complexity" evidence="1">
    <location>
        <begin position="45"/>
        <end position="87"/>
    </location>
</feature>
<keyword evidence="3" id="KW-1185">Reference proteome</keyword>
<dbReference type="Pfam" id="PF23535">
    <property type="entry name" value="Microp_apicomplexa_21"/>
    <property type="match status" value="1"/>
</dbReference>
<sequence>MSQPLLTLAAAISEMELTVNSFLFFCELLAAAAAAAPEYPDSRKNSSSSSSSHRHSSSNNNNNSTRHSSSNNNSARRSSSSNNNNNSTRRRSSSNNRARRSRSSNKPAAAATNQQQQQRTSSSSSKAAAAAAMLGRSWVRRSFFRSGYGRLSAAAAAERRLQVFFVSLMFLLPSLYLYSAGSPQLLQLCMQRFRWVEVPPQADPRLLRLRPAAPPDPDAAS</sequence>
<name>U6MJE1_9EIME</name>
<dbReference type="RefSeq" id="XP_013440555.1">
    <property type="nucleotide sequence ID" value="XM_013585101.1"/>
</dbReference>
<proteinExistence type="predicted"/>
<accession>U6MJE1</accession>